<comment type="caution">
    <text evidence="2">The sequence shown here is derived from an EMBL/GenBank/DDBJ whole genome shotgun (WGS) entry which is preliminary data.</text>
</comment>
<dbReference type="RefSeq" id="WP_065253171.1">
    <property type="nucleotide sequence ID" value="NZ_JACSYB010000003.1"/>
</dbReference>
<gene>
    <name evidence="2" type="ORF">H9W84_11395</name>
</gene>
<evidence type="ECO:0000313" key="2">
    <source>
        <dbReference type="EMBL" id="MCG8148714.1"/>
    </source>
</evidence>
<evidence type="ECO:0000313" key="3">
    <source>
        <dbReference type="Proteomes" id="UP001139238"/>
    </source>
</evidence>
<proteinExistence type="predicted"/>
<accession>A0A9X2A6C7</accession>
<evidence type="ECO:0000256" key="1">
    <source>
        <dbReference type="SAM" id="MobiDB-lite"/>
    </source>
</evidence>
<keyword evidence="3" id="KW-1185">Reference proteome</keyword>
<feature type="region of interest" description="Disordered" evidence="1">
    <location>
        <begin position="1"/>
        <end position="29"/>
    </location>
</feature>
<sequence length="250" mass="27793">MGTSTSSKGTNGQSPLVPSWANEDNQPLPSIDRNLTGFRGELGKAAAGKSGNHLKKAIGHYAKHATGGRNVGPKRYQKMIKAGGGLFDVFKNIQAGNDYLGLILSDLNGQPIDIVIDKIIEIILEVDGDAERIRASLNQSLSKCLDGVDEFDASQISDDLIIDLMLNYTSEYLFEEIMLDSRTSFDKADTPEKFLELENDLHALIESCVDKHMSEQLKENKDTLTRNDIETIQQTALKEIWTEWEDYLND</sequence>
<protein>
    <submittedName>
        <fullName evidence="2">Uncharacterized protein</fullName>
    </submittedName>
</protein>
<dbReference type="EMBL" id="JACSYB010000003">
    <property type="protein sequence ID" value="MCG8148714.1"/>
    <property type="molecule type" value="Genomic_DNA"/>
</dbReference>
<dbReference type="AlphaFoldDB" id="A0A9X2A6C7"/>
<name>A0A9X2A6C7_9GAMM</name>
<feature type="compositionally biased region" description="Polar residues" evidence="1">
    <location>
        <begin position="1"/>
        <end position="28"/>
    </location>
</feature>
<dbReference type="Proteomes" id="UP001139238">
    <property type="component" value="Unassembled WGS sequence"/>
</dbReference>
<organism evidence="2 3">
    <name type="scientific">Moraxella tetraodonis</name>
    <dbReference type="NCBI Taxonomy" id="2767221"/>
    <lineage>
        <taxon>Bacteria</taxon>
        <taxon>Pseudomonadati</taxon>
        <taxon>Pseudomonadota</taxon>
        <taxon>Gammaproteobacteria</taxon>
        <taxon>Moraxellales</taxon>
        <taxon>Moraxellaceae</taxon>
        <taxon>Moraxella</taxon>
    </lineage>
</organism>
<reference evidence="2" key="1">
    <citation type="submission" date="2021-08" db="EMBL/GenBank/DDBJ databases">
        <title>Complete genome sequence of Moraxella sp strain PS-22.</title>
        <authorList>
            <person name="Das S.K."/>
        </authorList>
    </citation>
    <scope>NUCLEOTIDE SEQUENCE</scope>
    <source>
        <strain evidence="2">PS-22</strain>
    </source>
</reference>